<feature type="DNA-binding region" description="Homeobox" evidence="4">
    <location>
        <begin position="135"/>
        <end position="188"/>
    </location>
</feature>
<dbReference type="Proteomes" id="UP000664940">
    <property type="component" value="Unassembled WGS sequence"/>
</dbReference>
<evidence type="ECO:0000259" key="7">
    <source>
        <dbReference type="PROSITE" id="PS50071"/>
    </source>
</evidence>
<evidence type="ECO:0000256" key="2">
    <source>
        <dbReference type="ARBA" id="ARBA00023125"/>
    </source>
</evidence>
<dbReference type="AlphaFoldDB" id="A0A833ZIF3"/>
<dbReference type="PRINTS" id="PR00031">
    <property type="entry name" value="HTHREPRESSR"/>
</dbReference>
<dbReference type="SMART" id="SM00389">
    <property type="entry name" value="HOX"/>
    <property type="match status" value="1"/>
</dbReference>
<feature type="region of interest" description="Disordered" evidence="6">
    <location>
        <begin position="30"/>
        <end position="121"/>
    </location>
</feature>
<gene>
    <name evidence="8" type="ORF">HJG60_016346</name>
    <name evidence="9" type="ORF">HJG60_016347</name>
</gene>
<evidence type="ECO:0000256" key="1">
    <source>
        <dbReference type="ARBA" id="ARBA00004123"/>
    </source>
</evidence>
<keyword evidence="2 4" id="KW-0238">DNA-binding</keyword>
<evidence type="ECO:0000313" key="9">
    <source>
        <dbReference type="EMBL" id="KAF6091382.1"/>
    </source>
</evidence>
<dbReference type="InterPro" id="IPR001356">
    <property type="entry name" value="HD"/>
</dbReference>
<dbReference type="CDD" id="cd00086">
    <property type="entry name" value="homeodomain"/>
    <property type="match status" value="1"/>
</dbReference>
<evidence type="ECO:0000313" key="10">
    <source>
        <dbReference type="Proteomes" id="UP000664940"/>
    </source>
</evidence>
<dbReference type="PANTHER" id="PTHR24329">
    <property type="entry name" value="HOMEOBOX PROTEIN ARISTALESS"/>
    <property type="match status" value="1"/>
</dbReference>
<proteinExistence type="predicted"/>
<reference evidence="8 10" key="1">
    <citation type="journal article" date="2020" name="Nature">
        <title>Six reference-quality genomes reveal evolution of bat adaptations.</title>
        <authorList>
            <person name="Jebb D."/>
            <person name="Huang Z."/>
            <person name="Pippel M."/>
            <person name="Hughes G.M."/>
            <person name="Lavrichenko K."/>
            <person name="Devanna P."/>
            <person name="Winkler S."/>
            <person name="Jermiin L.S."/>
            <person name="Skirmuntt E.C."/>
            <person name="Katzourakis A."/>
            <person name="Burkitt-Gray L."/>
            <person name="Ray D.A."/>
            <person name="Sullivan K.A.M."/>
            <person name="Roscito J.G."/>
            <person name="Kirilenko B.M."/>
            <person name="Davalos L.M."/>
            <person name="Corthals A.P."/>
            <person name="Power M.L."/>
            <person name="Jones G."/>
            <person name="Ransome R.D."/>
            <person name="Dechmann D.K.N."/>
            <person name="Locatelli A.G."/>
            <person name="Puechmaille S.J."/>
            <person name="Fedrigo O."/>
            <person name="Jarvis E.D."/>
            <person name="Hiller M."/>
            <person name="Vernes S.C."/>
            <person name="Myers E.W."/>
            <person name="Teeling E.C."/>
        </authorList>
    </citation>
    <scope>NUCLEOTIDE SEQUENCE [LARGE SCALE GENOMIC DNA]</scope>
    <source>
        <strain evidence="8">Bat1K_MPI-CBG_1</strain>
    </source>
</reference>
<evidence type="ECO:0000256" key="3">
    <source>
        <dbReference type="ARBA" id="ARBA00023155"/>
    </source>
</evidence>
<feature type="domain" description="Homeobox" evidence="7">
    <location>
        <begin position="133"/>
        <end position="187"/>
    </location>
</feature>
<comment type="subcellular location">
    <subcellularLocation>
        <location evidence="1 4 5">Nucleus</location>
    </subcellularLocation>
</comment>
<protein>
    <submittedName>
        <fullName evidence="9">Rhox homeobox family member 1</fullName>
    </submittedName>
</protein>
<dbReference type="GO" id="GO:0000981">
    <property type="term" value="F:DNA-binding transcription factor activity, RNA polymerase II-specific"/>
    <property type="evidence" value="ECO:0007669"/>
    <property type="project" value="TreeGrafter"/>
</dbReference>
<dbReference type="GO" id="GO:0000977">
    <property type="term" value="F:RNA polymerase II transcription regulatory region sequence-specific DNA binding"/>
    <property type="evidence" value="ECO:0007669"/>
    <property type="project" value="TreeGrafter"/>
</dbReference>
<evidence type="ECO:0000256" key="6">
    <source>
        <dbReference type="SAM" id="MobiDB-lite"/>
    </source>
</evidence>
<name>A0A833ZIF3_9CHIR</name>
<sequence length="212" mass="24247">MDPPPVVSYYDPGLYSPWDISYEVEIRSDSVQGTAPEAEEEGHVEEGNPVFTDDIDCEGDINHKSDHEGDHDQKGNICHEGDMDHDAHGNHKVDENHKGRGGDQEPGQQLAEAAHVAAPTAPGQENLWPRICRMKFRPDQRQELESIFKDTQHPDLITRKDIARRLGTTEARVQVWFKNRRAKDWRNKRRLMLRDAPPATLNHLYFMVLAKP</sequence>
<keyword evidence="3 4" id="KW-0371">Homeobox</keyword>
<organism evidence="8 10">
    <name type="scientific">Phyllostomus discolor</name>
    <name type="common">pale spear-nosed bat</name>
    <dbReference type="NCBI Taxonomy" id="89673"/>
    <lineage>
        <taxon>Eukaryota</taxon>
        <taxon>Metazoa</taxon>
        <taxon>Chordata</taxon>
        <taxon>Craniata</taxon>
        <taxon>Vertebrata</taxon>
        <taxon>Euteleostomi</taxon>
        <taxon>Mammalia</taxon>
        <taxon>Eutheria</taxon>
        <taxon>Laurasiatheria</taxon>
        <taxon>Chiroptera</taxon>
        <taxon>Yangochiroptera</taxon>
        <taxon>Phyllostomidae</taxon>
        <taxon>Phyllostominae</taxon>
        <taxon>Phyllostomus</taxon>
    </lineage>
</organism>
<dbReference type="GO" id="GO:0005634">
    <property type="term" value="C:nucleus"/>
    <property type="evidence" value="ECO:0007669"/>
    <property type="project" value="UniProtKB-SubCell"/>
</dbReference>
<accession>A0A833ZIF3</accession>
<feature type="compositionally biased region" description="Basic and acidic residues" evidence="6">
    <location>
        <begin position="60"/>
        <end position="103"/>
    </location>
</feature>
<evidence type="ECO:0000256" key="4">
    <source>
        <dbReference type="PROSITE-ProRule" id="PRU00108"/>
    </source>
</evidence>
<evidence type="ECO:0000313" key="8">
    <source>
        <dbReference type="EMBL" id="KAF6091381.1"/>
    </source>
</evidence>
<dbReference type="Pfam" id="PF00046">
    <property type="entry name" value="Homeodomain"/>
    <property type="match status" value="1"/>
</dbReference>
<evidence type="ECO:0000256" key="5">
    <source>
        <dbReference type="RuleBase" id="RU000682"/>
    </source>
</evidence>
<dbReference type="SUPFAM" id="SSF46689">
    <property type="entry name" value="Homeodomain-like"/>
    <property type="match status" value="1"/>
</dbReference>
<dbReference type="InterPro" id="IPR050649">
    <property type="entry name" value="Paired_Homeobox_TFs"/>
</dbReference>
<dbReference type="PANTHER" id="PTHR24329:SF543">
    <property type="entry name" value="FI01017P-RELATED"/>
    <property type="match status" value="1"/>
</dbReference>
<dbReference type="EMBL" id="JABVXQ010000009">
    <property type="protein sequence ID" value="KAF6091381.1"/>
    <property type="molecule type" value="Genomic_DNA"/>
</dbReference>
<dbReference type="Gene3D" id="1.10.10.60">
    <property type="entry name" value="Homeodomain-like"/>
    <property type="match status" value="1"/>
</dbReference>
<dbReference type="InterPro" id="IPR009057">
    <property type="entry name" value="Homeodomain-like_sf"/>
</dbReference>
<dbReference type="InterPro" id="IPR000047">
    <property type="entry name" value="HTH_motif"/>
</dbReference>
<dbReference type="EMBL" id="JABVXQ010000009">
    <property type="protein sequence ID" value="KAF6091382.1"/>
    <property type="molecule type" value="Genomic_DNA"/>
</dbReference>
<keyword evidence="4 5" id="KW-0539">Nucleus</keyword>
<feature type="compositionally biased region" description="Low complexity" evidence="6">
    <location>
        <begin position="111"/>
        <end position="121"/>
    </location>
</feature>
<dbReference type="PROSITE" id="PS50071">
    <property type="entry name" value="HOMEOBOX_2"/>
    <property type="match status" value="1"/>
</dbReference>
<comment type="caution">
    <text evidence="8">The sequence shown here is derived from an EMBL/GenBank/DDBJ whole genome shotgun (WGS) entry which is preliminary data.</text>
</comment>